<feature type="region of interest" description="Disordered" evidence="1">
    <location>
        <begin position="1"/>
        <end position="23"/>
    </location>
</feature>
<organism evidence="2">
    <name type="scientific">marine sediment metagenome</name>
    <dbReference type="NCBI Taxonomy" id="412755"/>
    <lineage>
        <taxon>unclassified sequences</taxon>
        <taxon>metagenomes</taxon>
        <taxon>ecological metagenomes</taxon>
    </lineage>
</organism>
<comment type="caution">
    <text evidence="2">The sequence shown here is derived from an EMBL/GenBank/DDBJ whole genome shotgun (WGS) entry which is preliminary data.</text>
</comment>
<accession>X1BAJ3</accession>
<proteinExistence type="predicted"/>
<dbReference type="AlphaFoldDB" id="X1BAJ3"/>
<name>X1BAJ3_9ZZZZ</name>
<dbReference type="EMBL" id="BART01010899">
    <property type="protein sequence ID" value="GAG78287.1"/>
    <property type="molecule type" value="Genomic_DNA"/>
</dbReference>
<sequence>MTDAPASPTETPGVPESDIEQYPSHVESFETYYYLGEGRTLRETAIQ</sequence>
<reference evidence="2" key="1">
    <citation type="journal article" date="2014" name="Front. Microbiol.">
        <title>High frequency of phylogenetically diverse reductive dehalogenase-homologous genes in deep subseafloor sedimentary metagenomes.</title>
        <authorList>
            <person name="Kawai M."/>
            <person name="Futagami T."/>
            <person name="Toyoda A."/>
            <person name="Takaki Y."/>
            <person name="Nishi S."/>
            <person name="Hori S."/>
            <person name="Arai W."/>
            <person name="Tsubouchi T."/>
            <person name="Morono Y."/>
            <person name="Uchiyama I."/>
            <person name="Ito T."/>
            <person name="Fujiyama A."/>
            <person name="Inagaki F."/>
            <person name="Takami H."/>
        </authorList>
    </citation>
    <scope>NUCLEOTIDE SEQUENCE</scope>
    <source>
        <strain evidence="2">Expedition CK06-06</strain>
    </source>
</reference>
<evidence type="ECO:0000256" key="1">
    <source>
        <dbReference type="SAM" id="MobiDB-lite"/>
    </source>
</evidence>
<feature type="non-terminal residue" evidence="2">
    <location>
        <position position="47"/>
    </location>
</feature>
<evidence type="ECO:0000313" key="2">
    <source>
        <dbReference type="EMBL" id="GAG78287.1"/>
    </source>
</evidence>
<protein>
    <submittedName>
        <fullName evidence="2">Uncharacterized protein</fullName>
    </submittedName>
</protein>
<gene>
    <name evidence="2" type="ORF">S01H4_23479</name>
</gene>